<dbReference type="EMBL" id="CAKOGL010000008">
    <property type="protein sequence ID" value="CAH2089394.1"/>
    <property type="molecule type" value="Genomic_DNA"/>
</dbReference>
<comment type="caution">
    <text evidence="1">The sequence shown here is derived from an EMBL/GenBank/DDBJ whole genome shotgun (WGS) entry which is preliminary data.</text>
</comment>
<keyword evidence="2" id="KW-1185">Reference proteome</keyword>
<name>A0AAU9TVA8_EUPED</name>
<evidence type="ECO:0000313" key="2">
    <source>
        <dbReference type="Proteomes" id="UP001153954"/>
    </source>
</evidence>
<gene>
    <name evidence="1" type="ORF">EEDITHA_LOCUS5451</name>
</gene>
<reference evidence="1" key="1">
    <citation type="submission" date="2022-03" db="EMBL/GenBank/DDBJ databases">
        <authorList>
            <person name="Tunstrom K."/>
        </authorList>
    </citation>
    <scope>NUCLEOTIDE SEQUENCE</scope>
</reference>
<proteinExistence type="predicted"/>
<accession>A0AAU9TVA8</accession>
<protein>
    <submittedName>
        <fullName evidence="1">Uncharacterized protein</fullName>
    </submittedName>
</protein>
<evidence type="ECO:0000313" key="1">
    <source>
        <dbReference type="EMBL" id="CAH2089394.1"/>
    </source>
</evidence>
<sequence>MMFIITSHHIQKR</sequence>
<organism evidence="1 2">
    <name type="scientific">Euphydryas editha</name>
    <name type="common">Edith's checkerspot</name>
    <dbReference type="NCBI Taxonomy" id="104508"/>
    <lineage>
        <taxon>Eukaryota</taxon>
        <taxon>Metazoa</taxon>
        <taxon>Ecdysozoa</taxon>
        <taxon>Arthropoda</taxon>
        <taxon>Hexapoda</taxon>
        <taxon>Insecta</taxon>
        <taxon>Pterygota</taxon>
        <taxon>Neoptera</taxon>
        <taxon>Endopterygota</taxon>
        <taxon>Lepidoptera</taxon>
        <taxon>Glossata</taxon>
        <taxon>Ditrysia</taxon>
        <taxon>Papilionoidea</taxon>
        <taxon>Nymphalidae</taxon>
        <taxon>Nymphalinae</taxon>
        <taxon>Euphydryas</taxon>
    </lineage>
</organism>
<dbReference type="Proteomes" id="UP001153954">
    <property type="component" value="Unassembled WGS sequence"/>
</dbReference>